<dbReference type="Pfam" id="PF00672">
    <property type="entry name" value="HAMP"/>
    <property type="match status" value="1"/>
</dbReference>
<dbReference type="GO" id="GO:0005886">
    <property type="term" value="C:plasma membrane"/>
    <property type="evidence" value="ECO:0007669"/>
    <property type="project" value="TreeGrafter"/>
</dbReference>
<feature type="domain" description="HAMP" evidence="13">
    <location>
        <begin position="161"/>
        <end position="214"/>
    </location>
</feature>
<feature type="transmembrane region" description="Helical" evidence="11">
    <location>
        <begin position="12"/>
        <end position="30"/>
    </location>
</feature>
<keyword evidence="5" id="KW-0808">Transferase</keyword>
<dbReference type="InterPro" id="IPR050428">
    <property type="entry name" value="TCS_sensor_his_kinase"/>
</dbReference>
<dbReference type="PROSITE" id="PS50109">
    <property type="entry name" value="HIS_KIN"/>
    <property type="match status" value="1"/>
</dbReference>
<keyword evidence="4" id="KW-0597">Phosphoprotein</keyword>
<dbReference type="InterPro" id="IPR003661">
    <property type="entry name" value="HisK_dim/P_dom"/>
</dbReference>
<dbReference type="FunFam" id="3.30.565.10:FF:000006">
    <property type="entry name" value="Sensor histidine kinase WalK"/>
    <property type="match status" value="1"/>
</dbReference>
<dbReference type="InterPro" id="IPR004358">
    <property type="entry name" value="Sig_transdc_His_kin-like_C"/>
</dbReference>
<evidence type="ECO:0000256" key="4">
    <source>
        <dbReference type="ARBA" id="ARBA00022553"/>
    </source>
</evidence>
<dbReference type="Gene3D" id="3.30.565.10">
    <property type="entry name" value="Histidine kinase-like ATPase, C-terminal domain"/>
    <property type="match status" value="1"/>
</dbReference>
<dbReference type="Pfam" id="PF00512">
    <property type="entry name" value="HisKA"/>
    <property type="match status" value="1"/>
</dbReference>
<dbReference type="FunFam" id="1.10.287.130:FF:000001">
    <property type="entry name" value="Two-component sensor histidine kinase"/>
    <property type="match status" value="1"/>
</dbReference>
<dbReference type="InterPro" id="IPR003594">
    <property type="entry name" value="HATPase_dom"/>
</dbReference>
<evidence type="ECO:0000256" key="9">
    <source>
        <dbReference type="ARBA" id="ARBA00023012"/>
    </source>
</evidence>
<dbReference type="InterPro" id="IPR036890">
    <property type="entry name" value="HATPase_C_sf"/>
</dbReference>
<dbReference type="SMART" id="SM00304">
    <property type="entry name" value="HAMP"/>
    <property type="match status" value="1"/>
</dbReference>
<feature type="transmembrane region" description="Helical" evidence="11">
    <location>
        <begin position="140"/>
        <end position="160"/>
    </location>
</feature>
<dbReference type="InterPro" id="IPR036097">
    <property type="entry name" value="HisK_dim/P_sf"/>
</dbReference>
<evidence type="ECO:0000256" key="7">
    <source>
        <dbReference type="ARBA" id="ARBA00022777"/>
    </source>
</evidence>
<evidence type="ECO:0000256" key="3">
    <source>
        <dbReference type="ARBA" id="ARBA00012438"/>
    </source>
</evidence>
<dbReference type="STRING" id="234267.Acid_5478"/>
<dbReference type="SMART" id="SM00387">
    <property type="entry name" value="HATPase_c"/>
    <property type="match status" value="1"/>
</dbReference>
<proteinExistence type="predicted"/>
<keyword evidence="6 11" id="KW-0812">Transmembrane</keyword>
<dbReference type="Gene3D" id="1.10.287.130">
    <property type="match status" value="1"/>
</dbReference>
<dbReference type="SUPFAM" id="SSF47384">
    <property type="entry name" value="Homodimeric domain of signal transducing histidine kinase"/>
    <property type="match status" value="1"/>
</dbReference>
<evidence type="ECO:0000256" key="2">
    <source>
        <dbReference type="ARBA" id="ARBA00004370"/>
    </source>
</evidence>
<evidence type="ECO:0000259" key="12">
    <source>
        <dbReference type="PROSITE" id="PS50109"/>
    </source>
</evidence>
<sequence precursor="true">MFKSLRARLTALYLVLFSLLFVLFSLSLYGELSRSLLLRLDQTLASEVDTAAFLFPDEFQEMRGDALLAAREVVNEMKVHGDLVTVREGGEVLASSGQPAPGARTRGASRMAEAGGRKFQIEIVASLDSIDAELGVVRRVIFIGLPLVLALAGFGGYLLATRTLRPLASMAEQAQRITGTNLETRIQVENAASELAVLVTSFNELLSRLDHSFDTMRRFVADASHELRTPISVIRGEADVALSQERGNGEYRESLGIVLDESRRLSRLVDDLLNLARADAGHVKLQTHDFYLNELVTECCRSVQGLAGTRQLTLECRAGSDLQFTGDEQLLRRLVINLLDNAIRYTPVGGSVTASLEAGPESVSLRVSDTGIGIAPGDAARVFERFYRADEARSRQDGGFGLGLAIVKWIAESHRGMVECSSQQGSGSCFTVRLPR</sequence>
<name>Q01V90_SOLUE</name>
<evidence type="ECO:0000256" key="5">
    <source>
        <dbReference type="ARBA" id="ARBA00022679"/>
    </source>
</evidence>
<dbReference type="PANTHER" id="PTHR45436">
    <property type="entry name" value="SENSOR HISTIDINE KINASE YKOH"/>
    <property type="match status" value="1"/>
</dbReference>
<dbReference type="InterPro" id="IPR003660">
    <property type="entry name" value="HAMP_dom"/>
</dbReference>
<evidence type="ECO:0000256" key="6">
    <source>
        <dbReference type="ARBA" id="ARBA00022692"/>
    </source>
</evidence>
<dbReference type="CDD" id="cd00075">
    <property type="entry name" value="HATPase"/>
    <property type="match status" value="1"/>
</dbReference>
<dbReference type="Pfam" id="PF02518">
    <property type="entry name" value="HATPase_c"/>
    <property type="match status" value="1"/>
</dbReference>
<dbReference type="EMBL" id="CP000473">
    <property type="protein sequence ID" value="ABJ86425.1"/>
    <property type="molecule type" value="Genomic_DNA"/>
</dbReference>
<gene>
    <name evidence="14" type="ordered locus">Acid_5478</name>
</gene>
<dbReference type="SUPFAM" id="SSF55874">
    <property type="entry name" value="ATPase domain of HSP90 chaperone/DNA topoisomerase II/histidine kinase"/>
    <property type="match status" value="1"/>
</dbReference>
<keyword evidence="9" id="KW-0902">Two-component regulatory system</keyword>
<dbReference type="OrthoDB" id="112712at2"/>
<dbReference type="CDD" id="cd06225">
    <property type="entry name" value="HAMP"/>
    <property type="match status" value="1"/>
</dbReference>
<comment type="catalytic activity">
    <reaction evidence="1">
        <text>ATP + protein L-histidine = ADP + protein N-phospho-L-histidine.</text>
        <dbReference type="EC" id="2.7.13.3"/>
    </reaction>
</comment>
<evidence type="ECO:0000256" key="11">
    <source>
        <dbReference type="SAM" id="Phobius"/>
    </source>
</evidence>
<evidence type="ECO:0000259" key="13">
    <source>
        <dbReference type="PROSITE" id="PS50885"/>
    </source>
</evidence>
<keyword evidence="7 14" id="KW-0418">Kinase</keyword>
<dbReference type="CDD" id="cd00082">
    <property type="entry name" value="HisKA"/>
    <property type="match status" value="1"/>
</dbReference>
<feature type="domain" description="Histidine kinase" evidence="12">
    <location>
        <begin position="222"/>
        <end position="436"/>
    </location>
</feature>
<dbReference type="InParanoid" id="Q01V90"/>
<evidence type="ECO:0000256" key="8">
    <source>
        <dbReference type="ARBA" id="ARBA00022989"/>
    </source>
</evidence>
<reference evidence="14" key="1">
    <citation type="submission" date="2006-10" db="EMBL/GenBank/DDBJ databases">
        <title>Complete sequence of Solibacter usitatus Ellin6076.</title>
        <authorList>
            <consortium name="US DOE Joint Genome Institute"/>
            <person name="Copeland A."/>
            <person name="Lucas S."/>
            <person name="Lapidus A."/>
            <person name="Barry K."/>
            <person name="Detter J.C."/>
            <person name="Glavina del Rio T."/>
            <person name="Hammon N."/>
            <person name="Israni S."/>
            <person name="Dalin E."/>
            <person name="Tice H."/>
            <person name="Pitluck S."/>
            <person name="Thompson L.S."/>
            <person name="Brettin T."/>
            <person name="Bruce D."/>
            <person name="Han C."/>
            <person name="Tapia R."/>
            <person name="Gilna P."/>
            <person name="Schmutz J."/>
            <person name="Larimer F."/>
            <person name="Land M."/>
            <person name="Hauser L."/>
            <person name="Kyrpides N."/>
            <person name="Mikhailova N."/>
            <person name="Janssen P.H."/>
            <person name="Kuske C.R."/>
            <person name="Richardson P."/>
        </authorList>
    </citation>
    <scope>NUCLEOTIDE SEQUENCE</scope>
    <source>
        <strain evidence="14">Ellin6076</strain>
    </source>
</reference>
<keyword evidence="10 11" id="KW-0472">Membrane</keyword>
<dbReference type="SMART" id="SM00388">
    <property type="entry name" value="HisKA"/>
    <property type="match status" value="1"/>
</dbReference>
<evidence type="ECO:0000256" key="10">
    <source>
        <dbReference type="ARBA" id="ARBA00023136"/>
    </source>
</evidence>
<dbReference type="AlphaFoldDB" id="Q01V90"/>
<keyword evidence="8 11" id="KW-1133">Transmembrane helix</keyword>
<dbReference type="EC" id="2.7.13.3" evidence="3"/>
<dbReference type="HOGENOM" id="CLU_000445_89_6_0"/>
<dbReference type="GO" id="GO:0000155">
    <property type="term" value="F:phosphorelay sensor kinase activity"/>
    <property type="evidence" value="ECO:0007669"/>
    <property type="project" value="InterPro"/>
</dbReference>
<evidence type="ECO:0000313" key="14">
    <source>
        <dbReference type="EMBL" id="ABJ86425.1"/>
    </source>
</evidence>
<dbReference type="SUPFAM" id="SSF158472">
    <property type="entry name" value="HAMP domain-like"/>
    <property type="match status" value="1"/>
</dbReference>
<dbReference type="KEGG" id="sus:Acid_5478"/>
<organism evidence="14">
    <name type="scientific">Solibacter usitatus (strain Ellin6076)</name>
    <dbReference type="NCBI Taxonomy" id="234267"/>
    <lineage>
        <taxon>Bacteria</taxon>
        <taxon>Pseudomonadati</taxon>
        <taxon>Acidobacteriota</taxon>
        <taxon>Terriglobia</taxon>
        <taxon>Bryobacterales</taxon>
        <taxon>Solibacteraceae</taxon>
        <taxon>Candidatus Solibacter</taxon>
    </lineage>
</organism>
<protein>
    <recommendedName>
        <fullName evidence="3">histidine kinase</fullName>
        <ecNumber evidence="3">2.7.13.3</ecNumber>
    </recommendedName>
</protein>
<dbReference type="InterPro" id="IPR005467">
    <property type="entry name" value="His_kinase_dom"/>
</dbReference>
<dbReference type="eggNOG" id="COG2205">
    <property type="taxonomic scope" value="Bacteria"/>
</dbReference>
<dbReference type="Gene3D" id="6.10.340.10">
    <property type="match status" value="1"/>
</dbReference>
<dbReference type="PANTHER" id="PTHR45436:SF5">
    <property type="entry name" value="SENSOR HISTIDINE KINASE TRCS"/>
    <property type="match status" value="1"/>
</dbReference>
<comment type="subcellular location">
    <subcellularLocation>
        <location evidence="2">Membrane</location>
    </subcellularLocation>
</comment>
<dbReference type="PROSITE" id="PS50885">
    <property type="entry name" value="HAMP"/>
    <property type="match status" value="1"/>
</dbReference>
<accession>Q01V90</accession>
<dbReference type="PRINTS" id="PR00344">
    <property type="entry name" value="BCTRLSENSOR"/>
</dbReference>
<evidence type="ECO:0000256" key="1">
    <source>
        <dbReference type="ARBA" id="ARBA00000085"/>
    </source>
</evidence>